<evidence type="ECO:0000259" key="6">
    <source>
        <dbReference type="PROSITE" id="PS50255"/>
    </source>
</evidence>
<dbReference type="GO" id="GO:0020037">
    <property type="term" value="F:heme binding"/>
    <property type="evidence" value="ECO:0007669"/>
    <property type="project" value="UniProtKB-UniRule"/>
</dbReference>
<evidence type="ECO:0000256" key="3">
    <source>
        <dbReference type="ARBA" id="ARBA00023004"/>
    </source>
</evidence>
<keyword evidence="1 5" id="KW-0349">Heme</keyword>
<dbReference type="Ensembl" id="ENSPCLT00000011966.1">
    <property type="protein sequence ID" value="ENSPCLP00000008807.1"/>
    <property type="gene ID" value="ENSPCLG00000007303.1"/>
</dbReference>
<feature type="domain" description="Cytochrome b5 heme-binding" evidence="6">
    <location>
        <begin position="14"/>
        <end position="90"/>
    </location>
</feature>
<dbReference type="PANTHER" id="PTHR19359:SF95">
    <property type="entry name" value="CYTOCHROME B5 TYPE B"/>
    <property type="match status" value="1"/>
</dbReference>
<dbReference type="SMART" id="SM01117">
    <property type="entry name" value="Cyt-b5"/>
    <property type="match status" value="1"/>
</dbReference>
<evidence type="ECO:0000256" key="4">
    <source>
        <dbReference type="ARBA" id="ARBA00038168"/>
    </source>
</evidence>
<keyword evidence="8" id="KW-1185">Reference proteome</keyword>
<comment type="similarity">
    <text evidence="4 5">Belongs to the cytochrome b5 family.</text>
</comment>
<evidence type="ECO:0000313" key="8">
    <source>
        <dbReference type="Proteomes" id="UP000472261"/>
    </source>
</evidence>
<sequence>MATGFPLYGNKESGLVFMLEDVGKQNSSHKAWLLIHKCVYNVTCFLEEHPGGEEVLLEQAGRDAAESLHDVDHSTDTREMLKHYYIGEIHSDDCKNKKGQRSKCERVHACNMWNSGSLHL</sequence>
<dbReference type="Gene3D" id="3.10.120.10">
    <property type="entry name" value="Cytochrome b5-like heme/steroid binding domain"/>
    <property type="match status" value="1"/>
</dbReference>
<keyword evidence="2 5" id="KW-0479">Metal-binding</keyword>
<dbReference type="InterPro" id="IPR050668">
    <property type="entry name" value="Cytochrome_b5"/>
</dbReference>
<protein>
    <recommendedName>
        <fullName evidence="6">Cytochrome b5 heme-binding domain-containing protein</fullName>
    </recommendedName>
</protein>
<dbReference type="GO" id="GO:0046872">
    <property type="term" value="F:metal ion binding"/>
    <property type="evidence" value="ECO:0007669"/>
    <property type="project" value="UniProtKB-UniRule"/>
</dbReference>
<evidence type="ECO:0000256" key="1">
    <source>
        <dbReference type="ARBA" id="ARBA00022617"/>
    </source>
</evidence>
<dbReference type="SUPFAM" id="SSF55856">
    <property type="entry name" value="Cytochrome b5-like heme/steroid binding domain"/>
    <property type="match status" value="1"/>
</dbReference>
<keyword evidence="3 5" id="KW-0408">Iron</keyword>
<reference evidence="7" key="1">
    <citation type="submission" date="2025-08" db="UniProtKB">
        <authorList>
            <consortium name="Ensembl"/>
        </authorList>
    </citation>
    <scope>IDENTIFICATION</scope>
</reference>
<evidence type="ECO:0000256" key="5">
    <source>
        <dbReference type="RuleBase" id="RU362121"/>
    </source>
</evidence>
<dbReference type="OMA" id="TWICIEN"/>
<name>A0A669PIZ1_PHACC</name>
<dbReference type="Pfam" id="PF00173">
    <property type="entry name" value="Cyt-b5"/>
    <property type="match status" value="1"/>
</dbReference>
<dbReference type="PROSITE" id="PS50255">
    <property type="entry name" value="CYTOCHROME_B5_2"/>
    <property type="match status" value="1"/>
</dbReference>
<accession>A0A669PIZ1</accession>
<evidence type="ECO:0000256" key="2">
    <source>
        <dbReference type="ARBA" id="ARBA00022723"/>
    </source>
</evidence>
<reference evidence="7" key="2">
    <citation type="submission" date="2025-09" db="UniProtKB">
        <authorList>
            <consortium name="Ensembl"/>
        </authorList>
    </citation>
    <scope>IDENTIFICATION</scope>
</reference>
<dbReference type="PRINTS" id="PR00363">
    <property type="entry name" value="CYTOCHROMEB5"/>
</dbReference>
<proteinExistence type="inferred from homology"/>
<dbReference type="InterPro" id="IPR018506">
    <property type="entry name" value="Cyt_B5_heme-BS"/>
</dbReference>
<evidence type="ECO:0000313" key="7">
    <source>
        <dbReference type="Ensembl" id="ENSPCLP00000008807.1"/>
    </source>
</evidence>
<dbReference type="AlphaFoldDB" id="A0A669PIZ1"/>
<dbReference type="Proteomes" id="UP000472261">
    <property type="component" value="Unplaced"/>
</dbReference>
<dbReference type="InterPro" id="IPR036400">
    <property type="entry name" value="Cyt_B5-like_heme/steroid_sf"/>
</dbReference>
<dbReference type="GO" id="GO:0005741">
    <property type="term" value="C:mitochondrial outer membrane"/>
    <property type="evidence" value="ECO:0007669"/>
    <property type="project" value="TreeGrafter"/>
</dbReference>
<dbReference type="PROSITE" id="PS00191">
    <property type="entry name" value="CYTOCHROME_B5_1"/>
    <property type="match status" value="1"/>
</dbReference>
<organism evidence="7 8">
    <name type="scientific">Phasianus colchicus</name>
    <name type="common">Common pheasant</name>
    <dbReference type="NCBI Taxonomy" id="9054"/>
    <lineage>
        <taxon>Eukaryota</taxon>
        <taxon>Metazoa</taxon>
        <taxon>Chordata</taxon>
        <taxon>Craniata</taxon>
        <taxon>Vertebrata</taxon>
        <taxon>Euteleostomi</taxon>
        <taxon>Archelosauria</taxon>
        <taxon>Archosauria</taxon>
        <taxon>Dinosauria</taxon>
        <taxon>Saurischia</taxon>
        <taxon>Theropoda</taxon>
        <taxon>Coelurosauria</taxon>
        <taxon>Aves</taxon>
        <taxon>Neognathae</taxon>
        <taxon>Galloanserae</taxon>
        <taxon>Galliformes</taxon>
        <taxon>Phasianidae</taxon>
        <taxon>Phasianinae</taxon>
        <taxon>Phasianus</taxon>
    </lineage>
</organism>
<dbReference type="InterPro" id="IPR001199">
    <property type="entry name" value="Cyt_B5-like_heme/steroid-bd"/>
</dbReference>
<dbReference type="PANTHER" id="PTHR19359">
    <property type="entry name" value="CYTOCHROME B5"/>
    <property type="match status" value="1"/>
</dbReference>